<dbReference type="RefSeq" id="WP_217289312.1">
    <property type="nucleotide sequence ID" value="NZ_CP077683.1"/>
</dbReference>
<keyword evidence="3" id="KW-1185">Reference proteome</keyword>
<reference evidence="2 3" key="1">
    <citation type="submission" date="2021-06" db="EMBL/GenBank/DDBJ databases">
        <title>Gemonas diversity in paddy soil.</title>
        <authorList>
            <person name="Liu G."/>
        </authorList>
    </citation>
    <scope>NUCLEOTIDE SEQUENCE [LARGE SCALE GENOMIC DNA]</scope>
    <source>
        <strain evidence="2 3">RG2</strain>
    </source>
</reference>
<organism evidence="2 3">
    <name type="scientific">Geomonas subterranea</name>
    <dbReference type="NCBI Taxonomy" id="2847989"/>
    <lineage>
        <taxon>Bacteria</taxon>
        <taxon>Pseudomonadati</taxon>
        <taxon>Thermodesulfobacteriota</taxon>
        <taxon>Desulfuromonadia</taxon>
        <taxon>Geobacterales</taxon>
        <taxon>Geobacteraceae</taxon>
        <taxon>Geomonas</taxon>
    </lineage>
</organism>
<dbReference type="NCBIfam" id="NF041920">
    <property type="entry name" value="DmpI"/>
    <property type="match status" value="1"/>
</dbReference>
<dbReference type="Proteomes" id="UP000683559">
    <property type="component" value="Chromosome"/>
</dbReference>
<gene>
    <name evidence="2" type="ORF">KP001_09710</name>
</gene>
<protein>
    <submittedName>
        <fullName evidence="2">Tautomerase family protein</fullName>
    </submittedName>
</protein>
<proteinExistence type="predicted"/>
<evidence type="ECO:0000313" key="3">
    <source>
        <dbReference type="Proteomes" id="UP000683559"/>
    </source>
</evidence>
<evidence type="ECO:0000313" key="2">
    <source>
        <dbReference type="EMBL" id="QXE92767.1"/>
    </source>
</evidence>
<evidence type="ECO:0000259" key="1">
    <source>
        <dbReference type="Pfam" id="PF01361"/>
    </source>
</evidence>
<sequence>MPVIVFEGGTMETEMKRTLIRRLTETAAEVTAIPAAAFVTVIHEQPYQNLGLGGETVADIKARQ</sequence>
<feature type="domain" description="4-oxalocrotonate tautomerase-like" evidence="1">
    <location>
        <begin position="6"/>
        <end position="59"/>
    </location>
</feature>
<accession>A0ABX8LLK6</accession>
<dbReference type="Pfam" id="PF01361">
    <property type="entry name" value="Tautomerase"/>
    <property type="match status" value="1"/>
</dbReference>
<dbReference type="InterPro" id="IPR004370">
    <property type="entry name" value="4-OT-like_dom"/>
</dbReference>
<dbReference type="EMBL" id="CP077683">
    <property type="protein sequence ID" value="QXE92767.1"/>
    <property type="molecule type" value="Genomic_DNA"/>
</dbReference>
<name>A0ABX8LLK6_9BACT</name>